<evidence type="ECO:0000256" key="8">
    <source>
        <dbReference type="ARBA" id="ARBA00022771"/>
    </source>
</evidence>
<dbReference type="GO" id="GO:0004143">
    <property type="term" value="F:ATP-dependent diacylglycerol kinase activity"/>
    <property type="evidence" value="ECO:0007669"/>
    <property type="project" value="UniProtKB-EC"/>
</dbReference>
<proteinExistence type="inferred from homology"/>
<dbReference type="SMART" id="SM00046">
    <property type="entry name" value="DAGKc"/>
    <property type="match status" value="1"/>
</dbReference>
<dbReference type="SMART" id="SM00314">
    <property type="entry name" value="RA"/>
    <property type="match status" value="2"/>
</dbReference>
<keyword evidence="8" id="KW-0863">Zinc-finger</keyword>
<dbReference type="OrthoDB" id="242257at2759"/>
<evidence type="ECO:0000256" key="4">
    <source>
        <dbReference type="ARBA" id="ARBA00022679"/>
    </source>
</evidence>
<feature type="domain" description="Phorbol-ester/DAG-type" evidence="15">
    <location>
        <begin position="36"/>
        <end position="86"/>
    </location>
</feature>
<dbReference type="InterPro" id="IPR056392">
    <property type="entry name" value="DGKtheta_RBD"/>
</dbReference>
<dbReference type="FunCoup" id="A0A6P6YK06">
    <property type="interactions" value="356"/>
</dbReference>
<dbReference type="AlphaFoldDB" id="A0A6P6YK06"/>
<evidence type="ECO:0000313" key="19">
    <source>
        <dbReference type="RefSeq" id="XP_027205590.1"/>
    </source>
</evidence>
<dbReference type="InterPro" id="IPR000756">
    <property type="entry name" value="Diacylglycerol_kin_accessory"/>
</dbReference>
<dbReference type="CDD" id="cd20854">
    <property type="entry name" value="C1_DGKtheta_typeV_rpt3"/>
    <property type="match status" value="1"/>
</dbReference>
<feature type="region of interest" description="Disordered" evidence="14">
    <location>
        <begin position="957"/>
        <end position="984"/>
    </location>
</feature>
<accession>A0A6P6YK06</accession>
<dbReference type="Gene3D" id="3.40.50.10330">
    <property type="entry name" value="Probable inorganic polyphosphate/atp-NAD kinase, domain 1"/>
    <property type="match status" value="1"/>
</dbReference>
<dbReference type="InterPro" id="IPR000159">
    <property type="entry name" value="RA_dom"/>
</dbReference>
<keyword evidence="10" id="KW-0862">Zinc</keyword>
<feature type="domain" description="DAGKc" evidence="16">
    <location>
        <begin position="565"/>
        <end position="703"/>
    </location>
</feature>
<feature type="region of interest" description="Disordered" evidence="14">
    <location>
        <begin position="250"/>
        <end position="285"/>
    </location>
</feature>
<dbReference type="PROSITE" id="PS50081">
    <property type="entry name" value="ZF_DAG_PE_2"/>
    <property type="match status" value="3"/>
</dbReference>
<evidence type="ECO:0000259" key="15">
    <source>
        <dbReference type="PROSITE" id="PS50081"/>
    </source>
</evidence>
<dbReference type="SUPFAM" id="SSF54236">
    <property type="entry name" value="Ubiquitin-like"/>
    <property type="match status" value="2"/>
</dbReference>
<dbReference type="GO" id="GO:0008270">
    <property type="term" value="F:zinc ion binding"/>
    <property type="evidence" value="ECO:0007669"/>
    <property type="project" value="UniProtKB-KW"/>
</dbReference>
<dbReference type="PROSITE" id="PS50200">
    <property type="entry name" value="RA"/>
    <property type="match status" value="2"/>
</dbReference>
<dbReference type="GO" id="GO:0007200">
    <property type="term" value="P:phospholipase C-activating G protein-coupled receptor signaling pathway"/>
    <property type="evidence" value="ECO:0007669"/>
    <property type="project" value="InterPro"/>
</dbReference>
<dbReference type="SUPFAM" id="SSF57889">
    <property type="entry name" value="Cysteine-rich domain"/>
    <property type="match status" value="3"/>
</dbReference>
<dbReference type="Gene3D" id="2.60.200.40">
    <property type="match status" value="1"/>
</dbReference>
<keyword evidence="5" id="KW-0479">Metal-binding</keyword>
<comment type="subcellular location">
    <subcellularLocation>
        <location evidence="2">Membrane</location>
    </subcellularLocation>
</comment>
<dbReference type="FunFam" id="3.30.60.20:FF:000002">
    <property type="entry name" value="Diacylglycerol kinase"/>
    <property type="match status" value="1"/>
</dbReference>
<dbReference type="SUPFAM" id="SSF111331">
    <property type="entry name" value="NAD kinase/diacylglycerol kinase-like"/>
    <property type="match status" value="1"/>
</dbReference>
<feature type="region of interest" description="Disordered" evidence="14">
    <location>
        <begin position="1"/>
        <end position="26"/>
    </location>
</feature>
<evidence type="ECO:0000256" key="1">
    <source>
        <dbReference type="ARBA" id="ARBA00001383"/>
    </source>
</evidence>
<evidence type="ECO:0000256" key="12">
    <source>
        <dbReference type="ARBA" id="ARBA00023136"/>
    </source>
</evidence>
<comment type="similarity">
    <text evidence="3 13">Belongs to the eukaryotic diacylglycerol kinase family.</text>
</comment>
<dbReference type="InterPro" id="IPR002219">
    <property type="entry name" value="PKC_DAG/PE"/>
</dbReference>
<dbReference type="EC" id="2.7.1.107" evidence="13"/>
<evidence type="ECO:0000256" key="2">
    <source>
        <dbReference type="ARBA" id="ARBA00004370"/>
    </source>
</evidence>
<evidence type="ECO:0000256" key="11">
    <source>
        <dbReference type="ARBA" id="ARBA00022840"/>
    </source>
</evidence>
<dbReference type="Pfam" id="PF00788">
    <property type="entry name" value="RA"/>
    <property type="match status" value="2"/>
</dbReference>
<dbReference type="FunFam" id="3.40.50.10330:FF:000011">
    <property type="entry name" value="Diacylglycerol kinase"/>
    <property type="match status" value="1"/>
</dbReference>
<protein>
    <recommendedName>
        <fullName evidence="13">Diacylglycerol kinase</fullName>
        <shortName evidence="13">DAG kinase</shortName>
        <ecNumber evidence="13">2.7.1.107</ecNumber>
    </recommendedName>
</protein>
<dbReference type="InterPro" id="IPR020454">
    <property type="entry name" value="DAG/PE-bd"/>
</dbReference>
<dbReference type="SMART" id="SM00109">
    <property type="entry name" value="C1"/>
    <property type="match status" value="3"/>
</dbReference>
<name>A0A6P6YK06_DERPT</name>
<keyword evidence="12" id="KW-0472">Membrane</keyword>
<evidence type="ECO:0000256" key="13">
    <source>
        <dbReference type="RuleBase" id="RU361128"/>
    </source>
</evidence>
<dbReference type="Gene3D" id="3.30.60.20">
    <property type="match status" value="3"/>
</dbReference>
<dbReference type="PROSITE" id="PS00479">
    <property type="entry name" value="ZF_DAG_PE_1"/>
    <property type="match status" value="2"/>
</dbReference>
<evidence type="ECO:0000259" key="17">
    <source>
        <dbReference type="PROSITE" id="PS50200"/>
    </source>
</evidence>
<evidence type="ECO:0000256" key="6">
    <source>
        <dbReference type="ARBA" id="ARBA00022737"/>
    </source>
</evidence>
<dbReference type="Proteomes" id="UP000515146">
    <property type="component" value="Unplaced"/>
</dbReference>
<dbReference type="CDD" id="cd20804">
    <property type="entry name" value="C1_DGKtheta_typeV_rpt2"/>
    <property type="match status" value="1"/>
</dbReference>
<evidence type="ECO:0000256" key="9">
    <source>
        <dbReference type="ARBA" id="ARBA00022777"/>
    </source>
</evidence>
<dbReference type="CDD" id="cd20803">
    <property type="entry name" value="C1_DGKtheta_typeV_rpt1"/>
    <property type="match status" value="1"/>
</dbReference>
<dbReference type="InterPro" id="IPR017438">
    <property type="entry name" value="ATP-NAD_kinase_N"/>
</dbReference>
<dbReference type="InParanoid" id="A0A6P6YK06"/>
<feature type="compositionally biased region" description="Polar residues" evidence="14">
    <location>
        <begin position="1"/>
        <end position="23"/>
    </location>
</feature>
<gene>
    <name evidence="19" type="primary">LOC113799190</name>
</gene>
<dbReference type="OMA" id="TCKDLWK"/>
<dbReference type="GO" id="GO:0016020">
    <property type="term" value="C:membrane"/>
    <property type="evidence" value="ECO:0007669"/>
    <property type="project" value="UniProtKB-SubCell"/>
</dbReference>
<evidence type="ECO:0000256" key="14">
    <source>
        <dbReference type="SAM" id="MobiDB-lite"/>
    </source>
</evidence>
<evidence type="ECO:0000259" key="16">
    <source>
        <dbReference type="PROSITE" id="PS50146"/>
    </source>
</evidence>
<comment type="catalytic activity">
    <reaction evidence="1 13">
        <text>a 1,2-diacyl-sn-glycerol + ATP = a 1,2-diacyl-sn-glycero-3-phosphate + ADP + H(+)</text>
        <dbReference type="Rhea" id="RHEA:10272"/>
        <dbReference type="ChEBI" id="CHEBI:15378"/>
        <dbReference type="ChEBI" id="CHEBI:17815"/>
        <dbReference type="ChEBI" id="CHEBI:30616"/>
        <dbReference type="ChEBI" id="CHEBI:58608"/>
        <dbReference type="ChEBI" id="CHEBI:456216"/>
        <dbReference type="EC" id="2.7.1.107"/>
    </reaction>
</comment>
<organism evidence="18 19">
    <name type="scientific">Dermatophagoides pteronyssinus</name>
    <name type="common">European house dust mite</name>
    <dbReference type="NCBI Taxonomy" id="6956"/>
    <lineage>
        <taxon>Eukaryota</taxon>
        <taxon>Metazoa</taxon>
        <taxon>Ecdysozoa</taxon>
        <taxon>Arthropoda</taxon>
        <taxon>Chelicerata</taxon>
        <taxon>Arachnida</taxon>
        <taxon>Acari</taxon>
        <taxon>Acariformes</taxon>
        <taxon>Sarcoptiformes</taxon>
        <taxon>Astigmata</taxon>
        <taxon>Psoroptidia</taxon>
        <taxon>Analgoidea</taxon>
        <taxon>Pyroglyphidae</taxon>
        <taxon>Dermatophagoidinae</taxon>
        <taxon>Dermatophagoides</taxon>
    </lineage>
</organism>
<dbReference type="CDD" id="cd17111">
    <property type="entry name" value="RA1_DAGK-theta"/>
    <property type="match status" value="1"/>
</dbReference>
<dbReference type="InterPro" id="IPR016064">
    <property type="entry name" value="NAD/diacylglycerol_kinase_sf"/>
</dbReference>
<reference evidence="19" key="1">
    <citation type="submission" date="2025-08" db="UniProtKB">
        <authorList>
            <consortium name="RefSeq"/>
        </authorList>
    </citation>
    <scope>IDENTIFICATION</scope>
    <source>
        <strain evidence="19">Airmid</strain>
    </source>
</reference>
<keyword evidence="18" id="KW-1185">Reference proteome</keyword>
<evidence type="ECO:0000256" key="10">
    <source>
        <dbReference type="ARBA" id="ARBA00022833"/>
    </source>
</evidence>
<keyword evidence="11 13" id="KW-0067">ATP-binding</keyword>
<sequence>MANNVNLSRISGSTIENPSPTSDSGGGVPYDQFGHGHYFSKKTFHKPTYCHHCTDMLWGLIGQGFICEVCNFVVHERCLKTVVSPCSTVATNVIKNPVPHCWTEGHLKRKFCNVCRKRIEDQSAVRCEVCEYCVHVECQDFSVPDCKECATYVPEQELKEVVQTHHWREGNLPANSKCHYCKKTCWSTECLAGMRCEWCGITAHAACYRHLSIECNFSWLQSIMLPPFAVSIPRTDVPLETIIGVKSKKESQTPRIIPDETPEFDRRGDKDSDEFPSPKDKDKDEETIKVFDGNASMKRKTYRTITISRNANKDQIVAACLRAFHIHDDPRHYIITDAYARPEREISDFMPVQSLIRTEGKRCGIYFRYKPPNPDEGAIRVYPGRLNVTDTYRVISVTIDTGVDEVMVEALDQFGLDSSDLNRYRLVEVSLEKGCVHERTMDNNESPWAIIKGLARESIRQKENTRFYLQQVDEVYCSNVAIFVGNLPANLSQRHYERILVDFLGKPYKYRQIGPIYYEYGSMILTYDNADIAVKAYYMLRESIYDDKNLLVLLLPNIMPEMVPKGVRPLLVFVNVKSGGCQGLELISSFRKLLNPYQVYDLENGGPLPGLYVFRHIKDYKILVCGGDGTVGWVLQCLDNVGQDSECQTPPCAIVPLGTGNDLARVLRWGPGYTGQEDPITVLKDVIDAEEIRLDRWTVVIHQEETGERQSSNQEDNTAIMVMNNYFGLGIDADLCLGFHNAREENPERFNSRLHNKGVYVKMGLKKMVSRKSWQNFNKDIRLEVDGKHVVLDSKVEGIIILNILSWGSGANPWGPEKDDQFSKPNHYDGMLEIVGVNGVVHMGQIQSGLSSAKRIAQGGHIRIKILTDMPVQVDGEPWIQSPGEIVILKSAVKATMLRKSKMKRRNTEPSLPPGTTTGSNEACVAGSSSSSTSIILSSTSTTSTLSTITTATEFMTGLSSSSSSTTTTTTATTTGTGRRCLREKDEFGKLEKIFSETE</sequence>
<keyword evidence="9 13" id="KW-0418">Kinase</keyword>
<keyword evidence="7 13" id="KW-0547">Nucleotide-binding</keyword>
<dbReference type="PROSITE" id="PS50146">
    <property type="entry name" value="DAGK"/>
    <property type="match status" value="1"/>
</dbReference>
<dbReference type="KEGG" id="dpte:113799190"/>
<dbReference type="Pfam" id="PF24099">
    <property type="entry name" value="RBD_DGKtheta"/>
    <property type="match status" value="1"/>
</dbReference>
<dbReference type="SMART" id="SM00045">
    <property type="entry name" value="DAGKa"/>
    <property type="match status" value="1"/>
</dbReference>
<dbReference type="PANTHER" id="PTHR11255">
    <property type="entry name" value="DIACYLGLYCEROL KINASE"/>
    <property type="match status" value="1"/>
</dbReference>
<feature type="compositionally biased region" description="Basic and acidic residues" evidence="14">
    <location>
        <begin position="276"/>
        <end position="285"/>
    </location>
</feature>
<feature type="domain" description="Ras-associating" evidence="17">
    <location>
        <begin position="284"/>
        <end position="372"/>
    </location>
</feature>
<dbReference type="InterPro" id="IPR029071">
    <property type="entry name" value="Ubiquitin-like_domsf"/>
</dbReference>
<keyword evidence="4 13" id="KW-0808">Transferase</keyword>
<dbReference type="PANTHER" id="PTHR11255:SF54">
    <property type="entry name" value="DIACYLGLYCEROL KINASE THETA"/>
    <property type="match status" value="1"/>
</dbReference>
<feature type="domain" description="Phorbol-ester/DAG-type" evidence="15">
    <location>
        <begin position="99"/>
        <end position="146"/>
    </location>
</feature>
<feature type="compositionally biased region" description="Low complexity" evidence="14">
    <location>
        <begin position="957"/>
        <end position="978"/>
    </location>
</feature>
<dbReference type="Pfam" id="PF00130">
    <property type="entry name" value="C1_1"/>
    <property type="match status" value="2"/>
</dbReference>
<evidence type="ECO:0000313" key="18">
    <source>
        <dbReference type="Proteomes" id="UP000515146"/>
    </source>
</evidence>
<feature type="region of interest" description="Disordered" evidence="14">
    <location>
        <begin position="900"/>
        <end position="926"/>
    </location>
</feature>
<dbReference type="FunFam" id="2.60.200.40:FF:000004">
    <property type="entry name" value="Diacylglycerol kinase"/>
    <property type="match status" value="1"/>
</dbReference>
<dbReference type="InterPro" id="IPR001206">
    <property type="entry name" value="Diacylglycerol_kinase_cat_dom"/>
</dbReference>
<evidence type="ECO:0000256" key="7">
    <source>
        <dbReference type="ARBA" id="ARBA00022741"/>
    </source>
</evidence>
<feature type="domain" description="Phorbol-ester/DAG-type" evidence="15">
    <location>
        <begin position="164"/>
        <end position="215"/>
    </location>
</feature>
<dbReference type="Pfam" id="PF00781">
    <property type="entry name" value="DAGK_cat"/>
    <property type="match status" value="1"/>
</dbReference>
<dbReference type="InterPro" id="IPR046349">
    <property type="entry name" value="C1-like_sf"/>
</dbReference>
<dbReference type="Gene3D" id="3.10.20.90">
    <property type="entry name" value="Phosphatidylinositol 3-kinase Catalytic Subunit, Chain A, domain 1"/>
    <property type="match status" value="1"/>
</dbReference>
<dbReference type="FunFam" id="3.30.60.20:FF:000058">
    <property type="entry name" value="Diacylglycerol kinase"/>
    <property type="match status" value="1"/>
</dbReference>
<dbReference type="GO" id="GO:0005524">
    <property type="term" value="F:ATP binding"/>
    <property type="evidence" value="ECO:0007669"/>
    <property type="project" value="UniProtKB-KW"/>
</dbReference>
<feature type="domain" description="Ras-associating" evidence="17">
    <location>
        <begin position="375"/>
        <end position="474"/>
    </location>
</feature>
<evidence type="ECO:0000256" key="5">
    <source>
        <dbReference type="ARBA" id="ARBA00022723"/>
    </source>
</evidence>
<dbReference type="Pfam" id="PF00609">
    <property type="entry name" value="DAGK_acc"/>
    <property type="match status" value="1"/>
</dbReference>
<dbReference type="PRINTS" id="PR00008">
    <property type="entry name" value="DAGPEDOMAIN"/>
</dbReference>
<dbReference type="InterPro" id="IPR037607">
    <property type="entry name" value="DGK"/>
</dbReference>
<dbReference type="RefSeq" id="XP_027205590.1">
    <property type="nucleotide sequence ID" value="XM_027349789.1"/>
</dbReference>
<evidence type="ECO:0000256" key="3">
    <source>
        <dbReference type="ARBA" id="ARBA00009280"/>
    </source>
</evidence>
<keyword evidence="6" id="KW-0677">Repeat</keyword>